<feature type="domain" description="VOC" evidence="1">
    <location>
        <begin position="24"/>
        <end position="142"/>
    </location>
</feature>
<reference evidence="2" key="2">
    <citation type="submission" date="2020-09" db="EMBL/GenBank/DDBJ databases">
        <authorList>
            <person name="Sun Q."/>
            <person name="Kim S."/>
        </authorList>
    </citation>
    <scope>NUCLEOTIDE SEQUENCE</scope>
    <source>
        <strain evidence="2">KCTC 12870</strain>
    </source>
</reference>
<dbReference type="Pfam" id="PF00903">
    <property type="entry name" value="Glyoxalase"/>
    <property type="match status" value="1"/>
</dbReference>
<proteinExistence type="predicted"/>
<reference evidence="2" key="1">
    <citation type="journal article" date="2014" name="Int. J. Syst. Evol. Microbiol.">
        <title>Complete genome sequence of Corynebacterium casei LMG S-19264T (=DSM 44701T), isolated from a smear-ripened cheese.</title>
        <authorList>
            <consortium name="US DOE Joint Genome Institute (JGI-PGF)"/>
            <person name="Walter F."/>
            <person name="Albersmeier A."/>
            <person name="Kalinowski J."/>
            <person name="Ruckert C."/>
        </authorList>
    </citation>
    <scope>NUCLEOTIDE SEQUENCE</scope>
    <source>
        <strain evidence="2">KCTC 12870</strain>
    </source>
</reference>
<accession>A0A8J3DDP3</accession>
<gene>
    <name evidence="2" type="ORF">GCM10007047_30600</name>
</gene>
<organism evidence="2 3">
    <name type="scientific">Cerasicoccus arenae</name>
    <dbReference type="NCBI Taxonomy" id="424488"/>
    <lineage>
        <taxon>Bacteria</taxon>
        <taxon>Pseudomonadati</taxon>
        <taxon>Verrucomicrobiota</taxon>
        <taxon>Opitutia</taxon>
        <taxon>Puniceicoccales</taxon>
        <taxon>Cerasicoccaceae</taxon>
        <taxon>Cerasicoccus</taxon>
    </lineage>
</organism>
<dbReference type="InterPro" id="IPR004360">
    <property type="entry name" value="Glyas_Fos-R_dOase_dom"/>
</dbReference>
<evidence type="ECO:0000313" key="2">
    <source>
        <dbReference type="EMBL" id="GHC11173.1"/>
    </source>
</evidence>
<evidence type="ECO:0000259" key="1">
    <source>
        <dbReference type="PROSITE" id="PS51819"/>
    </source>
</evidence>
<protein>
    <recommendedName>
        <fullName evidence="1">VOC domain-containing protein</fullName>
    </recommendedName>
</protein>
<dbReference type="InterPro" id="IPR037523">
    <property type="entry name" value="VOC_core"/>
</dbReference>
<name>A0A8J3DDP3_9BACT</name>
<evidence type="ECO:0000313" key="3">
    <source>
        <dbReference type="Proteomes" id="UP000642829"/>
    </source>
</evidence>
<dbReference type="AlphaFoldDB" id="A0A8J3DDP3"/>
<sequence>MLLCRRATLQTFYIENMKKETVKKLDCMSPQFLVSDLDQAIRFYTEELGFSLNFKYQDFYAGINCNGHSIHLKTGSVPESVRAFMRANEHLNITFGVLDIEEVYNEICRKNIDVIQPLRKMPYGKEFYISDPDGNIIGFFWSE</sequence>
<dbReference type="Proteomes" id="UP000642829">
    <property type="component" value="Unassembled WGS sequence"/>
</dbReference>
<dbReference type="SUPFAM" id="SSF54593">
    <property type="entry name" value="Glyoxalase/Bleomycin resistance protein/Dihydroxybiphenyl dioxygenase"/>
    <property type="match status" value="1"/>
</dbReference>
<dbReference type="EMBL" id="BMXG01000025">
    <property type="protein sequence ID" value="GHC11173.1"/>
    <property type="molecule type" value="Genomic_DNA"/>
</dbReference>
<comment type="caution">
    <text evidence="2">The sequence shown here is derived from an EMBL/GenBank/DDBJ whole genome shotgun (WGS) entry which is preliminary data.</text>
</comment>
<dbReference type="Gene3D" id="3.10.180.10">
    <property type="entry name" value="2,3-Dihydroxybiphenyl 1,2-Dioxygenase, domain 1"/>
    <property type="match status" value="1"/>
</dbReference>
<dbReference type="InterPro" id="IPR029068">
    <property type="entry name" value="Glyas_Bleomycin-R_OHBP_Dase"/>
</dbReference>
<dbReference type="PROSITE" id="PS51819">
    <property type="entry name" value="VOC"/>
    <property type="match status" value="1"/>
</dbReference>
<keyword evidence="3" id="KW-1185">Reference proteome</keyword>